<sequence>MSDPRLAAAAAHPAASGRTAGGLTGSPYGRHVDELIARRPESVAHLLLDRAAATPDAEAYRHPVPARTGGAEEWRSLTWRETLERVEAIAAGLMSLGILPEDRVAIAAGTRVEWVFADFGVMCSGAATTTVYPSTNADECAFILADSGSRAVFAENPDQFAKIHSVRERLPELRTVVLFDGPVPEEAASFGGEVITLAELERRGAAHLANHPDAVRRAVAGIRRDHLATLIYTSGTTGRPKGVRLNHDCWAYEAVAQQAAPGLLRPDDLQYMWLPLSHVFGKTLTSGQLAVGFPTAVDGRVDRIVANLPVVRPTFMAAAPRVFEKIYAGVAARAQAAGGARSRIFGWAADVARRWAKTRQDTQRRTGRASVPFGLAVQHAIADRLVYRRIRAAMGGRMRCCISGSAALSPEIGYFFLGAGVPVLEGYGLTETSAGSCVNLDDRFVIGTVGPPLPGTEVRVADDGELLVRGPGVMSGYHGRPDLTAEVLQEDGWFHTGDIGEITEEGHVRVTDRKKDLIKTSNGKYVAPSLVEGLVKATCPYVGNVVVIGDKRSYCTAVITLDEPALLGWAGQHGLGHLGFAELVAHPRVRALVQGYVDRVNGGLQRWQTIKRFTLLPRDLSVETGELTPSLKVKRPVVERLHREAIEEMYRAGRAG</sequence>
<dbReference type="PROSITE" id="PS00455">
    <property type="entry name" value="AMP_BINDING"/>
    <property type="match status" value="1"/>
</dbReference>
<dbReference type="InterPro" id="IPR000873">
    <property type="entry name" value="AMP-dep_synth/lig_dom"/>
</dbReference>
<evidence type="ECO:0000256" key="3">
    <source>
        <dbReference type="ARBA" id="ARBA00022832"/>
    </source>
</evidence>
<dbReference type="SUPFAM" id="SSF56801">
    <property type="entry name" value="Acetyl-CoA synthetase-like"/>
    <property type="match status" value="1"/>
</dbReference>
<dbReference type="PANTHER" id="PTHR43272:SF32">
    <property type="entry name" value="AMP-DEPENDENT SYNTHETASE_LIGASE DOMAIN-CONTAINING PROTEIN"/>
    <property type="match status" value="1"/>
</dbReference>
<keyword evidence="3" id="KW-0276">Fatty acid metabolism</keyword>
<protein>
    <recommendedName>
        <fullName evidence="5">Acyl-CoA synthetase</fullName>
    </recommendedName>
</protein>
<dbReference type="Pfam" id="PF00501">
    <property type="entry name" value="AMP-binding"/>
    <property type="match status" value="1"/>
</dbReference>
<dbReference type="AlphaFoldDB" id="A0A852ZW88"/>
<evidence type="ECO:0000256" key="2">
    <source>
        <dbReference type="ARBA" id="ARBA00022598"/>
    </source>
</evidence>
<feature type="domain" description="AMP-dependent synthetase/ligase" evidence="7">
    <location>
        <begin position="49"/>
        <end position="478"/>
    </location>
</feature>
<dbReference type="Pfam" id="PF23562">
    <property type="entry name" value="AMP-binding_C_3"/>
    <property type="match status" value="1"/>
</dbReference>
<dbReference type="EMBL" id="JACBZD010000001">
    <property type="protein sequence ID" value="NYI06663.1"/>
    <property type="molecule type" value="Genomic_DNA"/>
</dbReference>
<comment type="similarity">
    <text evidence="1">Belongs to the ATP-dependent AMP-binding enzyme family.</text>
</comment>
<evidence type="ECO:0000256" key="1">
    <source>
        <dbReference type="ARBA" id="ARBA00006432"/>
    </source>
</evidence>
<dbReference type="Gene3D" id="3.40.50.12780">
    <property type="entry name" value="N-terminal domain of ligase-like"/>
    <property type="match status" value="1"/>
</dbReference>
<keyword evidence="4" id="KW-0443">Lipid metabolism</keyword>
<organism evidence="8 9">
    <name type="scientific">Allostreptomyces psammosilenae</name>
    <dbReference type="NCBI Taxonomy" id="1892865"/>
    <lineage>
        <taxon>Bacteria</taxon>
        <taxon>Bacillati</taxon>
        <taxon>Actinomycetota</taxon>
        <taxon>Actinomycetes</taxon>
        <taxon>Kitasatosporales</taxon>
        <taxon>Streptomycetaceae</taxon>
        <taxon>Allostreptomyces</taxon>
    </lineage>
</organism>
<dbReference type="GO" id="GO:0004467">
    <property type="term" value="F:long-chain fatty acid-CoA ligase activity"/>
    <property type="evidence" value="ECO:0007669"/>
    <property type="project" value="TreeGrafter"/>
</dbReference>
<evidence type="ECO:0000256" key="6">
    <source>
        <dbReference type="SAM" id="MobiDB-lite"/>
    </source>
</evidence>
<evidence type="ECO:0000256" key="5">
    <source>
        <dbReference type="ARBA" id="ARBA00032875"/>
    </source>
</evidence>
<evidence type="ECO:0000256" key="4">
    <source>
        <dbReference type="ARBA" id="ARBA00023098"/>
    </source>
</evidence>
<reference evidence="8 9" key="1">
    <citation type="submission" date="2020-07" db="EMBL/GenBank/DDBJ databases">
        <title>Sequencing the genomes of 1000 actinobacteria strains.</title>
        <authorList>
            <person name="Klenk H.-P."/>
        </authorList>
    </citation>
    <scope>NUCLEOTIDE SEQUENCE [LARGE SCALE GENOMIC DNA]</scope>
    <source>
        <strain evidence="8 9">DSM 42178</strain>
    </source>
</reference>
<dbReference type="Proteomes" id="UP000567795">
    <property type="component" value="Unassembled WGS sequence"/>
</dbReference>
<evidence type="ECO:0000313" key="8">
    <source>
        <dbReference type="EMBL" id="NYI06663.1"/>
    </source>
</evidence>
<evidence type="ECO:0000313" key="9">
    <source>
        <dbReference type="Proteomes" id="UP000567795"/>
    </source>
</evidence>
<dbReference type="InterPro" id="IPR020845">
    <property type="entry name" value="AMP-binding_CS"/>
</dbReference>
<name>A0A852ZW88_9ACTN</name>
<feature type="region of interest" description="Disordered" evidence="6">
    <location>
        <begin position="1"/>
        <end position="26"/>
    </location>
</feature>
<keyword evidence="2 8" id="KW-0436">Ligase</keyword>
<dbReference type="CDD" id="cd05907">
    <property type="entry name" value="VL_LC_FACS_like"/>
    <property type="match status" value="1"/>
</dbReference>
<keyword evidence="9" id="KW-1185">Reference proteome</keyword>
<dbReference type="GO" id="GO:0016020">
    <property type="term" value="C:membrane"/>
    <property type="evidence" value="ECO:0007669"/>
    <property type="project" value="TreeGrafter"/>
</dbReference>
<dbReference type="PANTHER" id="PTHR43272">
    <property type="entry name" value="LONG-CHAIN-FATTY-ACID--COA LIGASE"/>
    <property type="match status" value="1"/>
</dbReference>
<accession>A0A852ZW88</accession>
<dbReference type="InterPro" id="IPR042099">
    <property type="entry name" value="ANL_N_sf"/>
</dbReference>
<evidence type="ECO:0000259" key="7">
    <source>
        <dbReference type="Pfam" id="PF00501"/>
    </source>
</evidence>
<comment type="caution">
    <text evidence="8">The sequence shown here is derived from an EMBL/GenBank/DDBJ whole genome shotgun (WGS) entry which is preliminary data.</text>
</comment>
<gene>
    <name evidence="8" type="ORF">FHU37_003606</name>
</gene>
<proteinExistence type="inferred from homology"/>